<dbReference type="Proteomes" id="UP000326340">
    <property type="component" value="Unassembled WGS sequence"/>
</dbReference>
<comment type="caution">
    <text evidence="1">The sequence shown here is derived from an EMBL/GenBank/DDBJ whole genome shotgun (WGS) entry which is preliminary data.</text>
</comment>
<dbReference type="AlphaFoldDB" id="A0A5Q4BF69"/>
<dbReference type="OrthoDB" id="3830579at2759"/>
<keyword evidence="2" id="KW-1185">Reference proteome</keyword>
<dbReference type="Gene3D" id="3.30.70.100">
    <property type="match status" value="1"/>
</dbReference>
<protein>
    <submittedName>
        <fullName evidence="1">Uncharacterized protein</fullName>
    </submittedName>
</protein>
<evidence type="ECO:0000313" key="2">
    <source>
        <dbReference type="Proteomes" id="UP000326340"/>
    </source>
</evidence>
<reference evidence="1 2" key="1">
    <citation type="journal article" date="2019" name="Sci. Rep.">
        <title>Colletotrichum shisoi sp. nov., an anthracnose pathogen of Perilla frutescens in Japan: molecular phylogenetic, morphological and genomic evidence.</title>
        <authorList>
            <person name="Gan P."/>
            <person name="Tsushima A."/>
            <person name="Hiroyama R."/>
            <person name="Narusaka M."/>
            <person name="Takano Y."/>
            <person name="Narusaka Y."/>
            <person name="Kawaradani M."/>
            <person name="Damm U."/>
            <person name="Shirasu K."/>
        </authorList>
    </citation>
    <scope>NUCLEOTIDE SEQUENCE [LARGE SCALE GENOMIC DNA]</scope>
    <source>
        <strain evidence="1 2">PG-2018a</strain>
    </source>
</reference>
<name>A0A5Q4BF69_9PEZI</name>
<accession>A0A5Q4BF69</accession>
<dbReference type="EMBL" id="PUHP01001692">
    <property type="protein sequence ID" value="TQN65324.1"/>
    <property type="molecule type" value="Genomic_DNA"/>
</dbReference>
<organism evidence="1 2">
    <name type="scientific">Colletotrichum shisoi</name>
    <dbReference type="NCBI Taxonomy" id="2078593"/>
    <lineage>
        <taxon>Eukaryota</taxon>
        <taxon>Fungi</taxon>
        <taxon>Dikarya</taxon>
        <taxon>Ascomycota</taxon>
        <taxon>Pezizomycotina</taxon>
        <taxon>Sordariomycetes</taxon>
        <taxon>Hypocreomycetidae</taxon>
        <taxon>Glomerellales</taxon>
        <taxon>Glomerellaceae</taxon>
        <taxon>Colletotrichum</taxon>
        <taxon>Colletotrichum destructivum species complex</taxon>
    </lineage>
</organism>
<evidence type="ECO:0000313" key="1">
    <source>
        <dbReference type="EMBL" id="TQN65324.1"/>
    </source>
</evidence>
<proteinExistence type="predicted"/>
<gene>
    <name evidence="1" type="ORF">CSHISOI_10116</name>
</gene>
<sequence>MTVTELGCCVVKPGLKILDEDTPEGQIYVGVYKMIISSPGAPHRIYLSIDLDEPSKVYGLFDWDSVEHHERFAKEFGKDFQPDLAKVLTHGEYIKHIAATPSLPEALTSSVADVFLAYYPSDISEAEKDEVAAGFGNILDERFRQHPDVTAFSYGWGLQNDFPVCGKDGGKVGSAFSAFVGWSTNEANAKFRDSGAHDAIQQSIRALDGVVELKALRLACKFLEKTTG</sequence>